<accession>A0A380MYJ2</accession>
<dbReference type="RefSeq" id="WP_072577307.1">
    <property type="nucleotide sequence ID" value="NZ_UHIC01000001.1"/>
</dbReference>
<gene>
    <name evidence="1" type="ORF">NCTC13337_02001</name>
</gene>
<proteinExistence type="predicted"/>
<name>A0A380MYJ2_9GAMM</name>
<sequence length="110" mass="12685">MSQHRLRTTVNGQPMFVMSGWDNQLQTFFLTIEDEKGEVIYSDIDDMPFTVLGLQPIQCFDFFVEKAEKYGVILPEPMIEAIKEDQVIEPMNRFVVWESSGEKKSDSCAI</sequence>
<protein>
    <submittedName>
        <fullName evidence="1">Uncharacterized protein</fullName>
    </submittedName>
</protein>
<reference evidence="1 2" key="1">
    <citation type="submission" date="2018-06" db="EMBL/GenBank/DDBJ databases">
        <authorList>
            <consortium name="Pathogen Informatics"/>
            <person name="Doyle S."/>
        </authorList>
    </citation>
    <scope>NUCLEOTIDE SEQUENCE [LARGE SCALE GENOMIC DNA]</scope>
    <source>
        <strain evidence="1 2">NCTC13337</strain>
    </source>
</reference>
<dbReference type="AlphaFoldDB" id="A0A380MYJ2"/>
<evidence type="ECO:0000313" key="2">
    <source>
        <dbReference type="Proteomes" id="UP000254601"/>
    </source>
</evidence>
<organism evidence="1 2">
    <name type="scientific">Suttonella ornithocola</name>
    <dbReference type="NCBI Taxonomy" id="279832"/>
    <lineage>
        <taxon>Bacteria</taxon>
        <taxon>Pseudomonadati</taxon>
        <taxon>Pseudomonadota</taxon>
        <taxon>Gammaproteobacteria</taxon>
        <taxon>Cardiobacteriales</taxon>
        <taxon>Cardiobacteriaceae</taxon>
        <taxon>Suttonella</taxon>
    </lineage>
</organism>
<dbReference type="OrthoDB" id="6892979at2"/>
<evidence type="ECO:0000313" key="1">
    <source>
        <dbReference type="EMBL" id="SUO96751.1"/>
    </source>
</evidence>
<keyword evidence="2" id="KW-1185">Reference proteome</keyword>
<dbReference type="Proteomes" id="UP000254601">
    <property type="component" value="Unassembled WGS sequence"/>
</dbReference>
<dbReference type="EMBL" id="UHIC01000001">
    <property type="protein sequence ID" value="SUO96751.1"/>
    <property type="molecule type" value="Genomic_DNA"/>
</dbReference>